<gene>
    <name evidence="2" type="ORF">P5G61_12710</name>
</gene>
<evidence type="ECO:0000313" key="3">
    <source>
        <dbReference type="Proteomes" id="UP001174205"/>
    </source>
</evidence>
<dbReference type="PANTHER" id="PTHR43135:SF3">
    <property type="entry name" value="ALPHA-D-RIBOSE 1-METHYLPHOSPHONATE 5-TRIPHOSPHATE DIPHOSPHATASE"/>
    <property type="match status" value="1"/>
</dbReference>
<dbReference type="EMBL" id="JAROCD010000006">
    <property type="protein sequence ID" value="MDN4602092.1"/>
    <property type="molecule type" value="Genomic_DNA"/>
</dbReference>
<comment type="caution">
    <text evidence="2">The sequence shown here is derived from an EMBL/GenBank/DDBJ whole genome shotgun (WGS) entry which is preliminary data.</text>
</comment>
<keyword evidence="3" id="KW-1185">Reference proteome</keyword>
<dbReference type="Proteomes" id="UP001174205">
    <property type="component" value="Unassembled WGS sequence"/>
</dbReference>
<protein>
    <submittedName>
        <fullName evidence="2">Amidohydrolase family protein</fullName>
    </submittedName>
</protein>
<dbReference type="Gene3D" id="2.30.40.10">
    <property type="entry name" value="Urease, subunit C, domain 1"/>
    <property type="match status" value="1"/>
</dbReference>
<dbReference type="Pfam" id="PF01979">
    <property type="entry name" value="Amidohydro_1"/>
    <property type="match status" value="1"/>
</dbReference>
<organism evidence="2 3">
    <name type="scientific">Paenibacillus vandeheii</name>
    <dbReference type="NCBI Taxonomy" id="3035917"/>
    <lineage>
        <taxon>Bacteria</taxon>
        <taxon>Bacillati</taxon>
        <taxon>Bacillota</taxon>
        <taxon>Bacilli</taxon>
        <taxon>Bacillales</taxon>
        <taxon>Paenibacillaceae</taxon>
        <taxon>Paenibacillus</taxon>
    </lineage>
</organism>
<dbReference type="SUPFAM" id="SSF51556">
    <property type="entry name" value="Metallo-dependent hydrolases"/>
    <property type="match status" value="1"/>
</dbReference>
<dbReference type="Gene3D" id="3.30.110.90">
    <property type="entry name" value="Amidohydrolase"/>
    <property type="match status" value="1"/>
</dbReference>
<dbReference type="Gene3D" id="3.40.50.10910">
    <property type="entry name" value="Amidohydrolase"/>
    <property type="match status" value="1"/>
</dbReference>
<proteinExistence type="predicted"/>
<dbReference type="InterPro" id="IPR006680">
    <property type="entry name" value="Amidohydro-rel"/>
</dbReference>
<dbReference type="PANTHER" id="PTHR43135">
    <property type="entry name" value="ALPHA-D-RIBOSE 1-METHYLPHOSPHONATE 5-TRIPHOSPHATE DIPHOSPHATASE"/>
    <property type="match status" value="1"/>
</dbReference>
<dbReference type="Gene3D" id="1.20.58.520">
    <property type="entry name" value="Amidohydrolase"/>
    <property type="match status" value="1"/>
</dbReference>
<dbReference type="InterPro" id="IPR032466">
    <property type="entry name" value="Metal_Hydrolase"/>
</dbReference>
<evidence type="ECO:0000313" key="2">
    <source>
        <dbReference type="EMBL" id="MDN4602092.1"/>
    </source>
</evidence>
<dbReference type="InterPro" id="IPR051781">
    <property type="entry name" value="Metallo-dep_Hydrolase"/>
</dbReference>
<accession>A0ABT8JAU9</accession>
<feature type="domain" description="Amidohydrolase-related" evidence="1">
    <location>
        <begin position="98"/>
        <end position="459"/>
    </location>
</feature>
<name>A0ABT8JAU9_9BACL</name>
<reference evidence="2" key="1">
    <citation type="submission" date="2023-03" db="EMBL/GenBank/DDBJ databases">
        <title>MT1 and MT2 Draft Genomes of Novel Species.</title>
        <authorList>
            <person name="Venkateswaran K."/>
        </authorList>
    </citation>
    <scope>NUCLEOTIDE SEQUENCE</scope>
    <source>
        <strain evidence="2">F6_3S_P_1C</strain>
    </source>
</reference>
<evidence type="ECO:0000259" key="1">
    <source>
        <dbReference type="Pfam" id="PF01979"/>
    </source>
</evidence>
<dbReference type="SUPFAM" id="SSF51338">
    <property type="entry name" value="Composite domain of metallo-dependent hydrolases"/>
    <property type="match status" value="1"/>
</dbReference>
<sequence>MSLTRKRNVLSFRKSLLVLGIFALLIALTGAGTGYASIEPVTRQTLVLQHATIVDVRSGKLTNDQTIIITDNKISHIGNSAQTAIPIYAQVRDATGQYVIPGLWDMHVHLEDNYKDAFPLFLANGVTGVREMGAALKNVDIWKNSIRAGMTAPRLVYAGSTLNGGPADDAPHMFYLETEEQARKAVRLNAVKGADHIKVYSWLPRPLFLAVMDEARKYGLPVVGHLPVEVRASEAVQLGFKSIEHLHGLFIATSSIEDDIFKHADMSDLLGYSLAEIEASQAYDSVKANKLFNTFKEKEVWPVPTMVTYLNMAKTEIDPRSTYVPTAVQEQWAEVIRSTPPEQTELMTAINSTTPDMVKKLNDAGVPMLAGTDSSFEMTNFIYGVSLHDELELLVKSGLSPLQALQTATLNPARYLEREQELGTVEKGKLADLVLLEKNPLEDIRNTTSISAVVLDGKLIEKKTLDQAVKTYPVMKVADMKEPERSDSSDTKYILHNH</sequence>
<dbReference type="RefSeq" id="WP_301246809.1">
    <property type="nucleotide sequence ID" value="NZ_JAROCD010000006.1"/>
</dbReference>
<dbReference type="InterPro" id="IPR011059">
    <property type="entry name" value="Metal-dep_hydrolase_composite"/>
</dbReference>